<dbReference type="Proteomes" id="UP000198362">
    <property type="component" value="Unassembled WGS sequence"/>
</dbReference>
<evidence type="ECO:0000313" key="4">
    <source>
        <dbReference type="Proteomes" id="UP000198362"/>
    </source>
</evidence>
<dbReference type="EMBL" id="FZPH01000004">
    <property type="protein sequence ID" value="SNT25312.1"/>
    <property type="molecule type" value="Genomic_DNA"/>
</dbReference>
<accession>A0A239L5P2</accession>
<dbReference type="RefSeq" id="WP_245870776.1">
    <property type="nucleotide sequence ID" value="NZ_FZPH01000004.1"/>
</dbReference>
<gene>
    <name evidence="3" type="ORF">SAMN05421812_10431</name>
</gene>
<evidence type="ECO:0008006" key="5">
    <source>
        <dbReference type="Google" id="ProtNLM"/>
    </source>
</evidence>
<proteinExistence type="predicted"/>
<keyword evidence="2" id="KW-0732">Signal</keyword>
<evidence type="ECO:0000256" key="2">
    <source>
        <dbReference type="SAM" id="SignalP"/>
    </source>
</evidence>
<keyword evidence="1" id="KW-0472">Membrane</keyword>
<reference evidence="3 4" key="1">
    <citation type="submission" date="2017-06" db="EMBL/GenBank/DDBJ databases">
        <authorList>
            <person name="Kim H.J."/>
            <person name="Triplett B.A."/>
        </authorList>
    </citation>
    <scope>NUCLEOTIDE SEQUENCE [LARGE SCALE GENOMIC DNA]</scope>
    <source>
        <strain evidence="3 4">CGMCC 4.5593</strain>
    </source>
</reference>
<protein>
    <recommendedName>
        <fullName evidence="5">Gram-positive cocci surface proteins LPxTG domain-containing protein</fullName>
    </recommendedName>
</protein>
<feature type="chain" id="PRO_5012059912" description="Gram-positive cocci surface proteins LPxTG domain-containing protein" evidence="2">
    <location>
        <begin position="27"/>
        <end position="183"/>
    </location>
</feature>
<keyword evidence="1" id="KW-1133">Transmembrane helix</keyword>
<organism evidence="3 4">
    <name type="scientific">Asanoa hainanensis</name>
    <dbReference type="NCBI Taxonomy" id="560556"/>
    <lineage>
        <taxon>Bacteria</taxon>
        <taxon>Bacillati</taxon>
        <taxon>Actinomycetota</taxon>
        <taxon>Actinomycetes</taxon>
        <taxon>Micromonosporales</taxon>
        <taxon>Micromonosporaceae</taxon>
        <taxon>Asanoa</taxon>
    </lineage>
</organism>
<dbReference type="AlphaFoldDB" id="A0A239L5P2"/>
<keyword evidence="1" id="KW-0812">Transmembrane</keyword>
<sequence>MSGRRALATAAVAALIVVMSGAPAFAAPAPTPTPTVADVPDGQFLELTPSTVEAGYIVGIRASCTEADDDPPEDNETATVESTAFDDVVVEPQFGHLTGAVTIPADTRARSYRVVLDCPGFLAGSAEATLNVLNDSQPSRGPATGFGGTAGDDDSTLVLTGGMAALAAGLVLAVVTLRRRRTA</sequence>
<feature type="signal peptide" evidence="2">
    <location>
        <begin position="1"/>
        <end position="26"/>
    </location>
</feature>
<keyword evidence="4" id="KW-1185">Reference proteome</keyword>
<evidence type="ECO:0000313" key="3">
    <source>
        <dbReference type="EMBL" id="SNT25312.1"/>
    </source>
</evidence>
<evidence type="ECO:0000256" key="1">
    <source>
        <dbReference type="SAM" id="Phobius"/>
    </source>
</evidence>
<feature type="transmembrane region" description="Helical" evidence="1">
    <location>
        <begin position="157"/>
        <end position="177"/>
    </location>
</feature>
<name>A0A239L5P2_9ACTN</name>